<dbReference type="Proteomes" id="UP001153331">
    <property type="component" value="Unassembled WGS sequence"/>
</dbReference>
<protein>
    <submittedName>
        <fullName evidence="1">Uncharacterized protein</fullName>
    </submittedName>
</protein>
<proteinExistence type="predicted"/>
<sequence>MTSQGLEPGTSHCVCPDLYRCGALAAANSDLARDMSNRRSAGGMVICNGIAVCAAVLQSTCEVIVQQILLTNQASISGFTLHRAADARREAWAKRGSGSTGDSRPISPPESGC</sequence>
<evidence type="ECO:0000313" key="1">
    <source>
        <dbReference type="EMBL" id="KAJ8111646.1"/>
    </source>
</evidence>
<name>A0ACC2I8Y2_9PLEO</name>
<gene>
    <name evidence="1" type="ORF">OPT61_g5807</name>
</gene>
<accession>A0ACC2I8Y2</accession>
<keyword evidence="2" id="KW-1185">Reference proteome</keyword>
<dbReference type="EMBL" id="JAPHNI010000387">
    <property type="protein sequence ID" value="KAJ8111646.1"/>
    <property type="molecule type" value="Genomic_DNA"/>
</dbReference>
<evidence type="ECO:0000313" key="2">
    <source>
        <dbReference type="Proteomes" id="UP001153331"/>
    </source>
</evidence>
<reference evidence="1" key="1">
    <citation type="submission" date="2022-11" db="EMBL/GenBank/DDBJ databases">
        <title>Genome Sequence of Boeremia exigua.</title>
        <authorList>
            <person name="Buettner E."/>
        </authorList>
    </citation>
    <scope>NUCLEOTIDE SEQUENCE</scope>
    <source>
        <strain evidence="1">CU02</strain>
    </source>
</reference>
<comment type="caution">
    <text evidence="1">The sequence shown here is derived from an EMBL/GenBank/DDBJ whole genome shotgun (WGS) entry which is preliminary data.</text>
</comment>
<organism evidence="1 2">
    <name type="scientific">Boeremia exigua</name>
    <dbReference type="NCBI Taxonomy" id="749465"/>
    <lineage>
        <taxon>Eukaryota</taxon>
        <taxon>Fungi</taxon>
        <taxon>Dikarya</taxon>
        <taxon>Ascomycota</taxon>
        <taxon>Pezizomycotina</taxon>
        <taxon>Dothideomycetes</taxon>
        <taxon>Pleosporomycetidae</taxon>
        <taxon>Pleosporales</taxon>
        <taxon>Pleosporineae</taxon>
        <taxon>Didymellaceae</taxon>
        <taxon>Boeremia</taxon>
    </lineage>
</organism>